<dbReference type="OrthoDB" id="5126878at2759"/>
<accession>A0A1L7XU61</accession>
<evidence type="ECO:0000313" key="1">
    <source>
        <dbReference type="EMBL" id="CZR68564.1"/>
    </source>
</evidence>
<organism evidence="1 2">
    <name type="scientific">Phialocephala subalpina</name>
    <dbReference type="NCBI Taxonomy" id="576137"/>
    <lineage>
        <taxon>Eukaryota</taxon>
        <taxon>Fungi</taxon>
        <taxon>Dikarya</taxon>
        <taxon>Ascomycota</taxon>
        <taxon>Pezizomycotina</taxon>
        <taxon>Leotiomycetes</taxon>
        <taxon>Helotiales</taxon>
        <taxon>Mollisiaceae</taxon>
        <taxon>Phialocephala</taxon>
        <taxon>Phialocephala fortinii species complex</taxon>
    </lineage>
</organism>
<name>A0A1L7XU61_9HELO</name>
<dbReference type="InterPro" id="IPR021858">
    <property type="entry name" value="Fun_TF"/>
</dbReference>
<keyword evidence="2" id="KW-1185">Reference proteome</keyword>
<reference evidence="1 2" key="1">
    <citation type="submission" date="2016-03" db="EMBL/GenBank/DDBJ databases">
        <authorList>
            <person name="Ploux O."/>
        </authorList>
    </citation>
    <scope>NUCLEOTIDE SEQUENCE [LARGE SCALE GENOMIC DNA]</scope>
    <source>
        <strain evidence="1 2">UAMH 11012</strain>
    </source>
</reference>
<proteinExistence type="predicted"/>
<gene>
    <name evidence="1" type="ORF">PAC_18463</name>
</gene>
<dbReference type="Proteomes" id="UP000184330">
    <property type="component" value="Unassembled WGS sequence"/>
</dbReference>
<sequence>MHKDISAQTESYRKLIPGIEEVLIPVFLCLFELISRTTTAACFQHLAAAVQIIALRGPENCKDCLAQQMFRSMRVSEARISIFSGKPSVFAARWWRTLLFLGTEKPPLHRLVDIMLFIPLCLGLSGQEIPLLQQITNLATSSTREVGLQERTMQLLAEVQDWWTEYETSMRGVDPAPEYRSPYRADDEQPSFVFFDTFTALTVSMYNATTVILQTILHVLSIRDSPAFLTSDRLFEKSHLDHVLSHCTSILQISPFHEDQCPVGFDIMCGAFPLKIVAIMSPDLEQRAKAVVTISKWNGLGLSYILKSELGS</sequence>
<protein>
    <recommendedName>
        <fullName evidence="3">Transcription factor domain-containing protein</fullName>
    </recommendedName>
</protein>
<dbReference type="EMBL" id="FJOG01000056">
    <property type="protein sequence ID" value="CZR68564.1"/>
    <property type="molecule type" value="Genomic_DNA"/>
</dbReference>
<evidence type="ECO:0008006" key="3">
    <source>
        <dbReference type="Google" id="ProtNLM"/>
    </source>
</evidence>
<dbReference type="InterPro" id="IPR053178">
    <property type="entry name" value="Osmoadaptation_assoc"/>
</dbReference>
<dbReference type="AlphaFoldDB" id="A0A1L7XU61"/>
<dbReference type="PANTHER" id="PTHR38111">
    <property type="entry name" value="ZN(2)-C6 FUNGAL-TYPE DOMAIN-CONTAINING PROTEIN-RELATED"/>
    <property type="match status" value="1"/>
</dbReference>
<dbReference type="Pfam" id="PF11951">
    <property type="entry name" value="Fungal_trans_2"/>
    <property type="match status" value="1"/>
</dbReference>
<evidence type="ECO:0000313" key="2">
    <source>
        <dbReference type="Proteomes" id="UP000184330"/>
    </source>
</evidence>